<dbReference type="PANTHER" id="PTHR13847:SF285">
    <property type="entry name" value="FAD DEPENDENT OXIDOREDUCTASE DOMAIN-CONTAINING PROTEIN"/>
    <property type="match status" value="1"/>
</dbReference>
<proteinExistence type="predicted"/>
<keyword evidence="4" id="KW-1185">Reference proteome</keyword>
<evidence type="ECO:0000259" key="2">
    <source>
        <dbReference type="Pfam" id="PF01266"/>
    </source>
</evidence>
<keyword evidence="1" id="KW-0560">Oxidoreductase</keyword>
<sequence length="462" mass="50186">MRPFWIEQALFGAGDLAPALQGETRADVCIVGGGFTGLWTAIQAKQQAPHLDIVILESDLCGAGASGRNGGCLLTWSAKYFTLRRLFGEAEAVRLVKASEDAVGHIARFCQAHGIDAELRMDGTLYTATARAQIGSMAPVMRALDDLGIHSYSELPPEEVARRSGSARNLAGVFSPHAATVHPGKLVRGLRRVALEKGIRIYERTPMLDFVNGPPAVVRTPAGSVTAGKLVLAMNAWMASAFPRFERTIAIVSSDMVITERCPDLLHQSGLVDGVSVLDSRTFVYYYRSTVDGRLMLGKGGNTFAWRGRVAPVFDQRSPYEDQLTLALREFFPALASTPITASWNGPSDRSVTGFPFFGRFEEQGHIYYGFGYSGNGVGPSYMGGQILSSLVLDADNAWTRSPLTRGPLGRFPPEPVRYVGSIVVRNAIRRKEQAEDDGRQPWMVDRMLSKLANAAGKSDKG</sequence>
<gene>
    <name evidence="3" type="ORF">WKW77_27755</name>
</gene>
<dbReference type="NCBIfam" id="TIGR03329">
    <property type="entry name" value="Phn_aa_oxid"/>
    <property type="match status" value="1"/>
</dbReference>
<dbReference type="EMBL" id="JBBKZU010000015">
    <property type="protein sequence ID" value="MEJ8814898.1"/>
    <property type="molecule type" value="Genomic_DNA"/>
</dbReference>
<dbReference type="PANTHER" id="PTHR13847">
    <property type="entry name" value="SARCOSINE DEHYDROGENASE-RELATED"/>
    <property type="match status" value="1"/>
</dbReference>
<protein>
    <submittedName>
        <fullName evidence="3">FAD-dependent oxidoreductase</fullName>
    </submittedName>
</protein>
<comment type="caution">
    <text evidence="3">The sequence shown here is derived from an EMBL/GenBank/DDBJ whole genome shotgun (WGS) entry which is preliminary data.</text>
</comment>
<dbReference type="SUPFAM" id="SSF51905">
    <property type="entry name" value="FAD/NAD(P)-binding domain"/>
    <property type="match status" value="1"/>
</dbReference>
<feature type="domain" description="FAD dependent oxidoreductase" evidence="2">
    <location>
        <begin position="27"/>
        <end position="390"/>
    </location>
</feature>
<evidence type="ECO:0000313" key="4">
    <source>
        <dbReference type="Proteomes" id="UP001365846"/>
    </source>
</evidence>
<organism evidence="3 4">
    <name type="scientific">Variovorax ureilyticus</name>
    <dbReference type="NCBI Taxonomy" id="1836198"/>
    <lineage>
        <taxon>Bacteria</taxon>
        <taxon>Pseudomonadati</taxon>
        <taxon>Pseudomonadota</taxon>
        <taxon>Betaproteobacteria</taxon>
        <taxon>Burkholderiales</taxon>
        <taxon>Comamonadaceae</taxon>
        <taxon>Variovorax</taxon>
    </lineage>
</organism>
<dbReference type="RefSeq" id="WP_340360122.1">
    <property type="nucleotide sequence ID" value="NZ_JBBKZU010000015.1"/>
</dbReference>
<evidence type="ECO:0000313" key="3">
    <source>
        <dbReference type="EMBL" id="MEJ8814898.1"/>
    </source>
</evidence>
<dbReference type="InterPro" id="IPR017715">
    <property type="entry name" value="NH2-phosphonate_OxRdtase"/>
</dbReference>
<evidence type="ECO:0000256" key="1">
    <source>
        <dbReference type="ARBA" id="ARBA00023002"/>
    </source>
</evidence>
<dbReference type="Pfam" id="PF01266">
    <property type="entry name" value="DAO"/>
    <property type="match status" value="1"/>
</dbReference>
<dbReference type="Gene3D" id="3.30.9.10">
    <property type="entry name" value="D-Amino Acid Oxidase, subunit A, domain 2"/>
    <property type="match status" value="1"/>
</dbReference>
<dbReference type="InterPro" id="IPR036188">
    <property type="entry name" value="FAD/NAD-bd_sf"/>
</dbReference>
<reference evidence="3 4" key="1">
    <citation type="submission" date="2024-03" db="EMBL/GenBank/DDBJ databases">
        <title>Novel species of the genus Variovorax.</title>
        <authorList>
            <person name="Liu Q."/>
            <person name="Xin Y.-H."/>
        </authorList>
    </citation>
    <scope>NUCLEOTIDE SEQUENCE [LARGE SCALE GENOMIC DNA]</scope>
    <source>
        <strain evidence="3 4">KACC 18899</strain>
    </source>
</reference>
<dbReference type="Proteomes" id="UP001365846">
    <property type="component" value="Unassembled WGS sequence"/>
</dbReference>
<dbReference type="Gene3D" id="3.50.50.60">
    <property type="entry name" value="FAD/NAD(P)-binding domain"/>
    <property type="match status" value="1"/>
</dbReference>
<name>A0ABU8VML1_9BURK</name>
<dbReference type="InterPro" id="IPR006076">
    <property type="entry name" value="FAD-dep_OxRdtase"/>
</dbReference>
<accession>A0ABU8VML1</accession>